<proteinExistence type="predicted"/>
<organism evidence="2 3">
    <name type="scientific">Crocosphaera subtropica (strain ATCC 51142 / BH68)</name>
    <name type="common">Cyanothece sp. (strain ATCC 51142)</name>
    <dbReference type="NCBI Taxonomy" id="43989"/>
    <lineage>
        <taxon>Bacteria</taxon>
        <taxon>Bacillati</taxon>
        <taxon>Cyanobacteriota</taxon>
        <taxon>Cyanophyceae</taxon>
        <taxon>Oscillatoriophycideae</taxon>
        <taxon>Chroococcales</taxon>
        <taxon>Aphanothecaceae</taxon>
        <taxon>Crocosphaera</taxon>
        <taxon>Crocosphaera subtropica</taxon>
    </lineage>
</organism>
<dbReference type="Gene3D" id="3.50.50.60">
    <property type="entry name" value="FAD/NAD(P)-binding domain"/>
    <property type="match status" value="1"/>
</dbReference>
<dbReference type="AlphaFoldDB" id="B1WTB2"/>
<dbReference type="Proteomes" id="UP000001203">
    <property type="component" value="Chromosome circular"/>
</dbReference>
<dbReference type="HOGENOM" id="CLU_554041_0_0_3"/>
<dbReference type="STRING" id="43989.cce_2686"/>
<accession>B1WTB2</accession>
<dbReference type="Pfam" id="PF01266">
    <property type="entry name" value="DAO"/>
    <property type="match status" value="1"/>
</dbReference>
<evidence type="ECO:0000259" key="1">
    <source>
        <dbReference type="Pfam" id="PF01266"/>
    </source>
</evidence>
<evidence type="ECO:0000313" key="2">
    <source>
        <dbReference type="EMBL" id="ACB52034.1"/>
    </source>
</evidence>
<feature type="domain" description="FAD dependent oxidoreductase" evidence="1">
    <location>
        <begin position="22"/>
        <end position="77"/>
    </location>
</feature>
<keyword evidence="3" id="KW-1185">Reference proteome</keyword>
<sequence>MKNHLIIRFMNPIQVSEIEYVDVIVVGGGIAGVAITEFLARHSNLSIKLLEKAPQLGNLASGKLEGWYHTGALYSGQDDAQTFINCVNGVEDLINLYTPYFTEQCNVNLTEKDNKFFTPAISPNPKGWFNNAPVYLIHPQEDAPEIRSSRLKSDGVQINIQRNRVLGRLEVAYGKQHNWLVNNQCLAPTYAQVEDYEGLNCSLKNSTEIIRNLCRQFDQSYHIEPSNYDFIETLDCSMHTSRILKDLVTSCLSHGVTFETGIKIEKLLIDSYGKLRIKSLLCKTKEGRAKRLKAKLFIFAVGEGFEPFLKDLQVRAKLKRSRSAMVVAYPALVDTNFVRMSTKNRFHFNHFVQHRELGNEKYTYSLLADSGYANDDSMDGVDIEPILESAERYFGQDKLYNRRLYSYECVKTEFISQEEQKRRYSYWIESDSDSNYLCVLPGKFSFFPTVAYQAYQRIKTLLHFEETKSKTSYESNINIEKEANQLVAESFPMQIFLAN</sequence>
<dbReference type="eggNOG" id="COG0665">
    <property type="taxonomic scope" value="Bacteria"/>
</dbReference>
<dbReference type="EMBL" id="CP000806">
    <property type="protein sequence ID" value="ACB52034.1"/>
    <property type="molecule type" value="Genomic_DNA"/>
</dbReference>
<evidence type="ECO:0000313" key="3">
    <source>
        <dbReference type="Proteomes" id="UP000001203"/>
    </source>
</evidence>
<dbReference type="KEGG" id="cyt:cce_2686"/>
<name>B1WTB2_CROS5</name>
<dbReference type="InterPro" id="IPR036188">
    <property type="entry name" value="FAD/NAD-bd_sf"/>
</dbReference>
<dbReference type="InterPro" id="IPR006076">
    <property type="entry name" value="FAD-dep_OxRdtase"/>
</dbReference>
<protein>
    <recommendedName>
        <fullName evidence="1">FAD dependent oxidoreductase domain-containing protein</fullName>
    </recommendedName>
</protein>
<reference evidence="2 3" key="1">
    <citation type="journal article" date="2008" name="Proc. Natl. Acad. Sci. U.S.A.">
        <title>The genome of Cyanothece 51142, a unicellular diazotrophic cyanobacterium important in the marine nitrogen cycle.</title>
        <authorList>
            <person name="Welsh E.A."/>
            <person name="Liberton M."/>
            <person name="Stoeckel J."/>
            <person name="Loh T."/>
            <person name="Elvitigala T."/>
            <person name="Wang C."/>
            <person name="Wollam A."/>
            <person name="Fulton R.S."/>
            <person name="Clifton S.W."/>
            <person name="Jacobs J.M."/>
            <person name="Aurora R."/>
            <person name="Ghosh B.K."/>
            <person name="Sherman L.A."/>
            <person name="Smith R.D."/>
            <person name="Wilson R.K."/>
            <person name="Pakrasi H.B."/>
        </authorList>
    </citation>
    <scope>NUCLEOTIDE SEQUENCE [LARGE SCALE GENOMIC DNA]</scope>
    <source>
        <strain evidence="3">ATCC 51142 / BH68</strain>
    </source>
</reference>
<dbReference type="SUPFAM" id="SSF51905">
    <property type="entry name" value="FAD/NAD(P)-binding domain"/>
    <property type="match status" value="1"/>
</dbReference>
<gene>
    <name evidence="2" type="ordered locus">cce_2686</name>
</gene>